<protein>
    <recommendedName>
        <fullName evidence="1">Ig-like domain-containing protein</fullName>
    </recommendedName>
</protein>
<dbReference type="InterPro" id="IPR007110">
    <property type="entry name" value="Ig-like_dom"/>
</dbReference>
<evidence type="ECO:0000313" key="3">
    <source>
        <dbReference type="Proteomes" id="UP000053105"/>
    </source>
</evidence>
<dbReference type="SUPFAM" id="SSF48726">
    <property type="entry name" value="Immunoglobulin"/>
    <property type="match status" value="1"/>
</dbReference>
<dbReference type="PANTHER" id="PTHR23278:SF28">
    <property type="entry name" value="SIDESTEP IV, ISOFORM C"/>
    <property type="match status" value="1"/>
</dbReference>
<reference evidence="2 3" key="1">
    <citation type="submission" date="2015-07" db="EMBL/GenBank/DDBJ databases">
        <title>The genome of Melipona quadrifasciata.</title>
        <authorList>
            <person name="Pan H."/>
            <person name="Kapheim K."/>
        </authorList>
    </citation>
    <scope>NUCLEOTIDE SEQUENCE [LARGE SCALE GENOMIC DNA]</scope>
    <source>
        <strain evidence="2">0111107301</strain>
        <tissue evidence="2">Whole body</tissue>
    </source>
</reference>
<organism evidence="2 3">
    <name type="scientific">Melipona quadrifasciata</name>
    <dbReference type="NCBI Taxonomy" id="166423"/>
    <lineage>
        <taxon>Eukaryota</taxon>
        <taxon>Metazoa</taxon>
        <taxon>Ecdysozoa</taxon>
        <taxon>Arthropoda</taxon>
        <taxon>Hexapoda</taxon>
        <taxon>Insecta</taxon>
        <taxon>Pterygota</taxon>
        <taxon>Neoptera</taxon>
        <taxon>Endopterygota</taxon>
        <taxon>Hymenoptera</taxon>
        <taxon>Apocrita</taxon>
        <taxon>Aculeata</taxon>
        <taxon>Apoidea</taxon>
        <taxon>Anthophila</taxon>
        <taxon>Apidae</taxon>
        <taxon>Melipona</taxon>
    </lineage>
</organism>
<feature type="domain" description="Ig-like" evidence="1">
    <location>
        <begin position="1"/>
        <end position="82"/>
    </location>
</feature>
<keyword evidence="3" id="KW-1185">Reference proteome</keyword>
<dbReference type="Proteomes" id="UP000053105">
    <property type="component" value="Unassembled WGS sequence"/>
</dbReference>
<evidence type="ECO:0000313" key="2">
    <source>
        <dbReference type="EMBL" id="KOX78908.1"/>
    </source>
</evidence>
<name>A0A0N1IU01_9HYME</name>
<dbReference type="EMBL" id="KQ435719">
    <property type="protein sequence ID" value="KOX78908.1"/>
    <property type="molecule type" value="Genomic_DNA"/>
</dbReference>
<feature type="non-terminal residue" evidence="2">
    <location>
        <position position="1"/>
    </location>
</feature>
<dbReference type="OrthoDB" id="10006996at2759"/>
<dbReference type="PROSITE" id="PS50835">
    <property type="entry name" value="IG_LIKE"/>
    <property type="match status" value="1"/>
</dbReference>
<gene>
    <name evidence="2" type="ORF">WN51_08667</name>
</gene>
<sequence>WSRPDINNRKRSAFFSYDARNRQFGKAKLWSASHFWGERASFRASPPAQLTIRDLRESDQGVYRCRVDFRNSPTRNLKVNFTVIGKSPHPTTKATFDAFVAKFNHFGWNFDRLFVVAERVARDVVSI</sequence>
<accession>A0A0N1IU01</accession>
<dbReference type="InterPro" id="IPR036179">
    <property type="entry name" value="Ig-like_dom_sf"/>
</dbReference>
<proteinExistence type="predicted"/>
<evidence type="ECO:0000259" key="1">
    <source>
        <dbReference type="PROSITE" id="PS50835"/>
    </source>
</evidence>
<dbReference type="AlphaFoldDB" id="A0A0N1IU01"/>
<dbReference type="PANTHER" id="PTHR23278">
    <property type="entry name" value="SIDESTEP PROTEIN"/>
    <property type="match status" value="1"/>
</dbReference>
<dbReference type="Gene3D" id="2.60.40.10">
    <property type="entry name" value="Immunoglobulins"/>
    <property type="match status" value="1"/>
</dbReference>
<dbReference type="STRING" id="166423.A0A0N1IU01"/>
<dbReference type="InterPro" id="IPR013783">
    <property type="entry name" value="Ig-like_fold"/>
</dbReference>